<evidence type="ECO:0000313" key="3">
    <source>
        <dbReference type="Proteomes" id="UP000242525"/>
    </source>
</evidence>
<feature type="region of interest" description="Disordered" evidence="1">
    <location>
        <begin position="143"/>
        <end position="231"/>
    </location>
</feature>
<evidence type="ECO:0000256" key="1">
    <source>
        <dbReference type="SAM" id="MobiDB-lite"/>
    </source>
</evidence>
<reference evidence="2" key="1">
    <citation type="submission" date="2014-03" db="EMBL/GenBank/DDBJ databases">
        <authorList>
            <person name="Casaregola S."/>
        </authorList>
    </citation>
    <scope>NUCLEOTIDE SEQUENCE [LARGE SCALE GENOMIC DNA]</scope>
    <source>
        <strain evidence="2">CLIB 918</strain>
    </source>
</reference>
<protein>
    <submittedName>
        <fullName evidence="2">Uncharacterized protein</fullName>
    </submittedName>
</protein>
<proteinExistence type="predicted"/>
<feature type="region of interest" description="Disordered" evidence="1">
    <location>
        <begin position="253"/>
        <end position="285"/>
    </location>
</feature>
<comment type="caution">
    <text evidence="2">The sequence shown here is derived from an EMBL/GenBank/DDBJ whole genome shotgun (WGS) entry which is preliminary data.</text>
</comment>
<feature type="region of interest" description="Disordered" evidence="1">
    <location>
        <begin position="314"/>
        <end position="338"/>
    </location>
</feature>
<feature type="compositionally biased region" description="Basic and acidic residues" evidence="1">
    <location>
        <begin position="172"/>
        <end position="189"/>
    </location>
</feature>
<feature type="compositionally biased region" description="Low complexity" evidence="1">
    <location>
        <begin position="216"/>
        <end position="229"/>
    </location>
</feature>
<dbReference type="Proteomes" id="UP000242525">
    <property type="component" value="Unassembled WGS sequence"/>
</dbReference>
<dbReference type="AlphaFoldDB" id="A0A0J9XGK5"/>
<sequence>MQFEELCRLEEQRTQLEIELQNTQKLYHRASYKGYPSYQLQSYQISYDMMRNDFDETTLRYRNKLVILLKQAMHMLFASMADRANSEQRCVDLGYRLLESFDAEPRHVVQSSIYQPLPYYTSLVGPTDISDYHVQKQQQQQCQHDTSNCQLDQPESNNIGKSPTVEISSSEKCCERTHAASHQQEEKQPQQKHLKAQMQVAEEEQRPENKDKIKQSFETSTSSNSTSMSALRVKLSPGAARLARLSRRLSTEFGLGNSTSSDQVEQSDENKNHATTAASPRFRGHLLGASTTTAKPIWSDEIATHYANLEFTDKRYEPPSSPISRPYSNASMNPFAIT</sequence>
<accession>A0A0J9XGK5</accession>
<evidence type="ECO:0000313" key="2">
    <source>
        <dbReference type="EMBL" id="CDO56459.1"/>
    </source>
</evidence>
<gene>
    <name evidence="2" type="ORF">BN980_GECA15s01506g</name>
</gene>
<name>A0A0J9XGK5_GEOCN</name>
<feature type="compositionally biased region" description="Basic and acidic residues" evidence="1">
    <location>
        <begin position="203"/>
        <end position="215"/>
    </location>
</feature>
<dbReference type="EMBL" id="CCBN010000015">
    <property type="protein sequence ID" value="CDO56459.1"/>
    <property type="molecule type" value="Genomic_DNA"/>
</dbReference>
<feature type="compositionally biased region" description="Polar residues" evidence="1">
    <location>
        <begin position="322"/>
        <end position="332"/>
    </location>
</feature>
<feature type="compositionally biased region" description="Polar residues" evidence="1">
    <location>
        <begin position="144"/>
        <end position="171"/>
    </location>
</feature>
<organism evidence="2 3">
    <name type="scientific">Geotrichum candidum</name>
    <name type="common">Oospora lactis</name>
    <name type="synonym">Dipodascus geotrichum</name>
    <dbReference type="NCBI Taxonomy" id="1173061"/>
    <lineage>
        <taxon>Eukaryota</taxon>
        <taxon>Fungi</taxon>
        <taxon>Dikarya</taxon>
        <taxon>Ascomycota</taxon>
        <taxon>Saccharomycotina</taxon>
        <taxon>Dipodascomycetes</taxon>
        <taxon>Dipodascales</taxon>
        <taxon>Dipodascaceae</taxon>
        <taxon>Geotrichum</taxon>
    </lineage>
</organism>
<keyword evidence="3" id="KW-1185">Reference proteome</keyword>